<feature type="region of interest" description="Disordered" evidence="3">
    <location>
        <begin position="142"/>
        <end position="174"/>
    </location>
</feature>
<keyword evidence="4" id="KW-0812">Transmembrane</keyword>
<dbReference type="Pfam" id="PF13490">
    <property type="entry name" value="zf-HC2"/>
    <property type="match status" value="1"/>
</dbReference>
<comment type="caution">
    <text evidence="6">The sequence shown here is derived from an EMBL/GenBank/DDBJ whole genome shotgun (WGS) entry which is preliminary data.</text>
</comment>
<dbReference type="InterPro" id="IPR041916">
    <property type="entry name" value="Anti_sigma_zinc_sf"/>
</dbReference>
<dbReference type="AlphaFoldDB" id="A0AAE3DQL2"/>
<gene>
    <name evidence="6" type="ORF">LKD71_03145</name>
</gene>
<evidence type="ECO:0000256" key="4">
    <source>
        <dbReference type="SAM" id="Phobius"/>
    </source>
</evidence>
<dbReference type="RefSeq" id="WP_227614310.1">
    <property type="nucleotide sequence ID" value="NZ_JAJEPR010000004.1"/>
</dbReference>
<evidence type="ECO:0000313" key="7">
    <source>
        <dbReference type="Proteomes" id="UP001197875"/>
    </source>
</evidence>
<dbReference type="EMBL" id="JAJEPR010000004">
    <property type="protein sequence ID" value="MCC2188826.1"/>
    <property type="molecule type" value="Genomic_DNA"/>
</dbReference>
<feature type="domain" description="Putative zinc-finger" evidence="5">
    <location>
        <begin position="3"/>
        <end position="36"/>
    </location>
</feature>
<evidence type="ECO:0000256" key="2">
    <source>
        <dbReference type="ARBA" id="ARBA00024438"/>
    </source>
</evidence>
<feature type="transmembrane region" description="Helical" evidence="4">
    <location>
        <begin position="83"/>
        <end position="104"/>
    </location>
</feature>
<keyword evidence="7" id="KW-1185">Reference proteome</keyword>
<accession>A0AAE3DQL2</accession>
<reference evidence="6 7" key="1">
    <citation type="submission" date="2021-10" db="EMBL/GenBank/DDBJ databases">
        <title>Anaerobic single-cell dispensing facilitates the cultivation of human gut bacteria.</title>
        <authorList>
            <person name="Afrizal A."/>
        </authorList>
    </citation>
    <scope>NUCLEOTIDE SEQUENCE [LARGE SCALE GENOMIC DNA]</scope>
    <source>
        <strain evidence="6 7">CLA-AA-H277</strain>
    </source>
</reference>
<name>A0AAE3DQL2_9FIRM</name>
<evidence type="ECO:0000256" key="3">
    <source>
        <dbReference type="SAM" id="MobiDB-lite"/>
    </source>
</evidence>
<evidence type="ECO:0000256" key="1">
    <source>
        <dbReference type="ARBA" id="ARBA00024353"/>
    </source>
</evidence>
<sequence length="174" mass="19831">MDCKTAQSLVIPYINDQLSDEETEDFLEHIENCKECYEELEIHFTVHYALQKLDEDDKISFNIPKMLKENLRDTKNRIHRRKIFHGVTACVVALAEILLLLTVMTQLEMFPEKSIGETGLYQFFHPGAGEETETSVETETSAETETEALTLNPRLMAPPDLWGASGHESWTPAS</sequence>
<evidence type="ECO:0000259" key="5">
    <source>
        <dbReference type="Pfam" id="PF13490"/>
    </source>
</evidence>
<keyword evidence="4" id="KW-1133">Transmembrane helix</keyword>
<proteinExistence type="inferred from homology"/>
<evidence type="ECO:0000313" key="6">
    <source>
        <dbReference type="EMBL" id="MCC2188826.1"/>
    </source>
</evidence>
<dbReference type="InterPro" id="IPR027383">
    <property type="entry name" value="Znf_put"/>
</dbReference>
<comment type="similarity">
    <text evidence="1">Belongs to the zinc-associated anti-sigma factor (ZAS) superfamily. Anti-sigma-W factor family.</text>
</comment>
<organism evidence="6 7">
    <name type="scientific">Fusicatenibacter faecihominis</name>
    <dbReference type="NCBI Taxonomy" id="2881276"/>
    <lineage>
        <taxon>Bacteria</taxon>
        <taxon>Bacillati</taxon>
        <taxon>Bacillota</taxon>
        <taxon>Clostridia</taxon>
        <taxon>Lachnospirales</taxon>
        <taxon>Lachnospiraceae</taxon>
        <taxon>Fusicatenibacter</taxon>
    </lineage>
</organism>
<keyword evidence="4" id="KW-0472">Membrane</keyword>
<dbReference type="Gene3D" id="1.10.10.1320">
    <property type="entry name" value="Anti-sigma factor, zinc-finger domain"/>
    <property type="match status" value="1"/>
</dbReference>
<protein>
    <recommendedName>
        <fullName evidence="2">Anti-sigma-W factor RsiW</fullName>
    </recommendedName>
</protein>
<dbReference type="Proteomes" id="UP001197875">
    <property type="component" value="Unassembled WGS sequence"/>
</dbReference>